<evidence type="ECO:0000313" key="1">
    <source>
        <dbReference type="EMBL" id="ALH22911.1"/>
    </source>
</evidence>
<dbReference type="Proteomes" id="UP000203826">
    <property type="component" value="Segment"/>
</dbReference>
<gene>
    <name evidence="1" type="ORF">ceV_005</name>
</gene>
<organism evidence="1 2">
    <name type="scientific">Chrysochromulina ericina virus CeV-01B</name>
    <dbReference type="NCBI Taxonomy" id="3070830"/>
    <lineage>
        <taxon>Viruses</taxon>
        <taxon>Varidnaviria</taxon>
        <taxon>Bamfordvirae</taxon>
        <taxon>Nucleocytoviricota</taxon>
        <taxon>Megaviricetes</taxon>
        <taxon>Imitervirales</taxon>
        <taxon>Mesomimiviridae</taxon>
        <taxon>Tethysvirus</taxon>
        <taxon>Tethysvirus raunefjordenense</taxon>
    </lineage>
</organism>
<dbReference type="EMBL" id="KT820662">
    <property type="protein sequence ID" value="ALH22911.1"/>
    <property type="molecule type" value="Genomic_DNA"/>
</dbReference>
<accession>A0A0N9QPU8</accession>
<dbReference type="KEGG" id="vg:26048872"/>
<proteinExistence type="predicted"/>
<protein>
    <submittedName>
        <fullName evidence="1">Uncharacterized protein</fullName>
    </submittedName>
</protein>
<reference evidence="1 2" key="1">
    <citation type="journal article" date="2015" name="Genome Announc.">
        <title>The 474-Kilobase-Pair Complete Genome Sequence of CeV-01B, a Virus Infecting Haptolina (Chrysochromulina) ericina (Prymnesiophyceae).</title>
        <authorList>
            <person name="Gallot-Lavallee L."/>
            <person name="Pagarete A."/>
            <person name="Legendre M."/>
            <person name="Santini S."/>
            <person name="Sandaa R.A."/>
            <person name="Himmelbauer H."/>
            <person name="Ogata H."/>
            <person name="Bratbak G."/>
            <person name="Claverie J.M."/>
        </authorList>
    </citation>
    <scope>NUCLEOTIDE SEQUENCE [LARGE SCALE GENOMIC DNA]</scope>
    <source>
        <strain evidence="1">CeV-01B</strain>
    </source>
</reference>
<keyword evidence="2" id="KW-1185">Reference proteome</keyword>
<sequence length="83" mass="9998">MMGFPNINTAHWHDTSYFEKLYDTKLLTNNNYDLYDVIIYIGNKYRFKPVIIESIRFPINLEISRIFQHIKIDRNHGAECNLF</sequence>
<evidence type="ECO:0000313" key="2">
    <source>
        <dbReference type="Proteomes" id="UP000203826"/>
    </source>
</evidence>
<name>A0A0N9QPU8_9VIRU</name>